<dbReference type="InterPro" id="IPR001471">
    <property type="entry name" value="AP2/ERF_dom"/>
</dbReference>
<dbReference type="CDD" id="cd00018">
    <property type="entry name" value="AP2"/>
    <property type="match status" value="1"/>
</dbReference>
<gene>
    <name evidence="8" type="primary">EREBP1</name>
    <name evidence="8" type="ORF">KSP39_PZI012785</name>
</gene>
<dbReference type="SMART" id="SM00380">
    <property type="entry name" value="AP2"/>
    <property type="match status" value="1"/>
</dbReference>
<organism evidence="8 9">
    <name type="scientific">Platanthera zijinensis</name>
    <dbReference type="NCBI Taxonomy" id="2320716"/>
    <lineage>
        <taxon>Eukaryota</taxon>
        <taxon>Viridiplantae</taxon>
        <taxon>Streptophyta</taxon>
        <taxon>Embryophyta</taxon>
        <taxon>Tracheophyta</taxon>
        <taxon>Spermatophyta</taxon>
        <taxon>Magnoliopsida</taxon>
        <taxon>Liliopsida</taxon>
        <taxon>Asparagales</taxon>
        <taxon>Orchidaceae</taxon>
        <taxon>Orchidoideae</taxon>
        <taxon>Orchideae</taxon>
        <taxon>Orchidinae</taxon>
        <taxon>Platanthera</taxon>
    </lineage>
</organism>
<keyword evidence="2" id="KW-0805">Transcription regulation</keyword>
<proteinExistence type="predicted"/>
<keyword evidence="3" id="KW-0238">DNA-binding</keyword>
<evidence type="ECO:0000313" key="9">
    <source>
        <dbReference type="Proteomes" id="UP001418222"/>
    </source>
</evidence>
<dbReference type="EMBL" id="JBBWWQ010000010">
    <property type="protein sequence ID" value="KAK8936517.1"/>
    <property type="molecule type" value="Genomic_DNA"/>
</dbReference>
<dbReference type="Proteomes" id="UP001418222">
    <property type="component" value="Unassembled WGS sequence"/>
</dbReference>
<dbReference type="PROSITE" id="PS51032">
    <property type="entry name" value="AP2_ERF"/>
    <property type="match status" value="1"/>
</dbReference>
<dbReference type="AlphaFoldDB" id="A0AAP0BEQ2"/>
<dbReference type="SUPFAM" id="SSF54171">
    <property type="entry name" value="DNA-binding domain"/>
    <property type="match status" value="1"/>
</dbReference>
<evidence type="ECO:0000256" key="6">
    <source>
        <dbReference type="SAM" id="MobiDB-lite"/>
    </source>
</evidence>
<accession>A0AAP0BEQ2</accession>
<comment type="caution">
    <text evidence="8">The sequence shown here is derived from an EMBL/GenBank/DDBJ whole genome shotgun (WGS) entry which is preliminary data.</text>
</comment>
<keyword evidence="9" id="KW-1185">Reference proteome</keyword>
<sequence>MPAAARRKPADKNKIQPKRNKTVAAAAALESKPVRTICILFNDPDATESSGDEEEFRGVRQRPWGKWVAEIRDPIRGVRKWLGTFDTAEAAAKTYQQEFRRIQEERHGLQLPSTVAPPPSSSSSRPAERNVFPPSPHSVLDIATPAVSPGKANPVPDSCPYLVNDMEEDFSSLNDLPLWFPELDGGDLSFLD</sequence>
<dbReference type="InterPro" id="IPR036955">
    <property type="entry name" value="AP2/ERF_dom_sf"/>
</dbReference>
<dbReference type="PRINTS" id="PR00367">
    <property type="entry name" value="ETHRSPELEMNT"/>
</dbReference>
<dbReference type="PANTHER" id="PTHR31194:SF202">
    <property type="entry name" value="ETHYLENE-RESPONSIVE TRANSCRIPTION FACTOR ERF070"/>
    <property type="match status" value="1"/>
</dbReference>
<feature type="domain" description="AP2/ERF" evidence="7">
    <location>
        <begin position="55"/>
        <end position="112"/>
    </location>
</feature>
<keyword evidence="4" id="KW-0804">Transcription</keyword>
<evidence type="ECO:0000256" key="4">
    <source>
        <dbReference type="ARBA" id="ARBA00023163"/>
    </source>
</evidence>
<protein>
    <submittedName>
        <fullName evidence="8">Ethylene-responsive transcription factor 1</fullName>
    </submittedName>
</protein>
<feature type="region of interest" description="Disordered" evidence="6">
    <location>
        <begin position="103"/>
        <end position="138"/>
    </location>
</feature>
<evidence type="ECO:0000256" key="5">
    <source>
        <dbReference type="ARBA" id="ARBA00023242"/>
    </source>
</evidence>
<evidence type="ECO:0000256" key="3">
    <source>
        <dbReference type="ARBA" id="ARBA00023125"/>
    </source>
</evidence>
<name>A0AAP0BEQ2_9ASPA</name>
<dbReference type="InterPro" id="IPR016177">
    <property type="entry name" value="DNA-bd_dom_sf"/>
</dbReference>
<reference evidence="8 9" key="1">
    <citation type="journal article" date="2022" name="Nat. Plants">
        <title>Genomes of leafy and leafless Platanthera orchids illuminate the evolution of mycoheterotrophy.</title>
        <authorList>
            <person name="Li M.H."/>
            <person name="Liu K.W."/>
            <person name="Li Z."/>
            <person name="Lu H.C."/>
            <person name="Ye Q.L."/>
            <person name="Zhang D."/>
            <person name="Wang J.Y."/>
            <person name="Li Y.F."/>
            <person name="Zhong Z.M."/>
            <person name="Liu X."/>
            <person name="Yu X."/>
            <person name="Liu D.K."/>
            <person name="Tu X.D."/>
            <person name="Liu B."/>
            <person name="Hao Y."/>
            <person name="Liao X.Y."/>
            <person name="Jiang Y.T."/>
            <person name="Sun W.H."/>
            <person name="Chen J."/>
            <person name="Chen Y.Q."/>
            <person name="Ai Y."/>
            <person name="Zhai J.W."/>
            <person name="Wu S.S."/>
            <person name="Zhou Z."/>
            <person name="Hsiao Y.Y."/>
            <person name="Wu W.L."/>
            <person name="Chen Y.Y."/>
            <person name="Lin Y.F."/>
            <person name="Hsu J.L."/>
            <person name="Li C.Y."/>
            <person name="Wang Z.W."/>
            <person name="Zhao X."/>
            <person name="Zhong W.Y."/>
            <person name="Ma X.K."/>
            <person name="Ma L."/>
            <person name="Huang J."/>
            <person name="Chen G.Z."/>
            <person name="Huang M.Z."/>
            <person name="Huang L."/>
            <person name="Peng D.H."/>
            <person name="Luo Y.B."/>
            <person name="Zou S.Q."/>
            <person name="Chen S.P."/>
            <person name="Lan S."/>
            <person name="Tsai W.C."/>
            <person name="Van de Peer Y."/>
            <person name="Liu Z.J."/>
        </authorList>
    </citation>
    <scope>NUCLEOTIDE SEQUENCE [LARGE SCALE GENOMIC DNA]</scope>
    <source>
        <strain evidence="8">Lor287</strain>
    </source>
</reference>
<dbReference type="GO" id="GO:0003677">
    <property type="term" value="F:DNA binding"/>
    <property type="evidence" value="ECO:0007669"/>
    <property type="project" value="UniProtKB-KW"/>
</dbReference>
<feature type="region of interest" description="Disordered" evidence="6">
    <location>
        <begin position="1"/>
        <end position="20"/>
    </location>
</feature>
<evidence type="ECO:0000313" key="8">
    <source>
        <dbReference type="EMBL" id="KAK8936517.1"/>
    </source>
</evidence>
<evidence type="ECO:0000259" key="7">
    <source>
        <dbReference type="PROSITE" id="PS51032"/>
    </source>
</evidence>
<dbReference type="GO" id="GO:0003700">
    <property type="term" value="F:DNA-binding transcription factor activity"/>
    <property type="evidence" value="ECO:0007669"/>
    <property type="project" value="InterPro"/>
</dbReference>
<dbReference type="InterPro" id="IPR050913">
    <property type="entry name" value="AP2/ERF_ERF"/>
</dbReference>
<comment type="subcellular location">
    <subcellularLocation>
        <location evidence="1">Nucleus</location>
    </subcellularLocation>
</comment>
<keyword evidence="5" id="KW-0539">Nucleus</keyword>
<dbReference type="PANTHER" id="PTHR31194">
    <property type="entry name" value="SHN SHINE , DNA BINDING / TRANSCRIPTION FACTOR"/>
    <property type="match status" value="1"/>
</dbReference>
<evidence type="ECO:0000256" key="2">
    <source>
        <dbReference type="ARBA" id="ARBA00023015"/>
    </source>
</evidence>
<dbReference type="GO" id="GO:0005634">
    <property type="term" value="C:nucleus"/>
    <property type="evidence" value="ECO:0007669"/>
    <property type="project" value="UniProtKB-SubCell"/>
</dbReference>
<dbReference type="Gene3D" id="3.30.730.10">
    <property type="entry name" value="AP2/ERF domain"/>
    <property type="match status" value="1"/>
</dbReference>
<dbReference type="Pfam" id="PF00847">
    <property type="entry name" value="AP2"/>
    <property type="match status" value="1"/>
</dbReference>
<evidence type="ECO:0000256" key="1">
    <source>
        <dbReference type="ARBA" id="ARBA00004123"/>
    </source>
</evidence>